<dbReference type="SUPFAM" id="SSF51161">
    <property type="entry name" value="Trimeric LpxA-like enzymes"/>
    <property type="match status" value="3"/>
</dbReference>
<dbReference type="SUPFAM" id="SSF56801">
    <property type="entry name" value="Acetyl-CoA synthetase-like"/>
    <property type="match status" value="1"/>
</dbReference>
<dbReference type="InterPro" id="IPR042099">
    <property type="entry name" value="ANL_N_sf"/>
</dbReference>
<dbReference type="GO" id="GO:0006631">
    <property type="term" value="P:fatty acid metabolic process"/>
    <property type="evidence" value="ECO:0007669"/>
    <property type="project" value="TreeGrafter"/>
</dbReference>
<feature type="compositionally biased region" description="Low complexity" evidence="1">
    <location>
        <begin position="478"/>
        <end position="489"/>
    </location>
</feature>
<feature type="region of interest" description="Disordered" evidence="1">
    <location>
        <begin position="1357"/>
        <end position="1438"/>
    </location>
</feature>
<dbReference type="Pfam" id="PF00550">
    <property type="entry name" value="PP-binding"/>
    <property type="match status" value="1"/>
</dbReference>
<protein>
    <submittedName>
        <fullName evidence="5">Peroxisomal-coenzyme A synthetase</fullName>
    </submittedName>
</protein>
<dbReference type="InterPro" id="IPR009081">
    <property type="entry name" value="PP-bd_ACP"/>
</dbReference>
<feature type="compositionally biased region" description="Basic and acidic residues" evidence="1">
    <location>
        <begin position="1410"/>
        <end position="1426"/>
    </location>
</feature>
<feature type="transmembrane region" description="Helical" evidence="2">
    <location>
        <begin position="1505"/>
        <end position="1532"/>
    </location>
</feature>
<dbReference type="Gene3D" id="1.10.1200.10">
    <property type="entry name" value="ACP-like"/>
    <property type="match status" value="1"/>
</dbReference>
<dbReference type="InterPro" id="IPR011004">
    <property type="entry name" value="Trimer_LpxA-like_sf"/>
</dbReference>
<name>A0A167X4W6_9HYPO</name>
<feature type="transmembrane region" description="Helical" evidence="2">
    <location>
        <begin position="1167"/>
        <end position="1189"/>
    </location>
</feature>
<feature type="compositionally biased region" description="Acidic residues" evidence="1">
    <location>
        <begin position="1399"/>
        <end position="1409"/>
    </location>
</feature>
<dbReference type="InterPro" id="IPR036736">
    <property type="entry name" value="ACP-like_sf"/>
</dbReference>
<keyword evidence="6" id="KW-1185">Reference proteome</keyword>
<reference evidence="5 6" key="1">
    <citation type="journal article" date="2016" name="Genome Biol. Evol.">
        <title>Divergent and convergent evolution of fungal pathogenicity.</title>
        <authorList>
            <person name="Shang Y."/>
            <person name="Xiao G."/>
            <person name="Zheng P."/>
            <person name="Cen K."/>
            <person name="Zhan S."/>
            <person name="Wang C."/>
        </authorList>
    </citation>
    <scope>NUCLEOTIDE SEQUENCE [LARGE SCALE GENOMIC DNA]</scope>
    <source>
        <strain evidence="5 6">RCEF 2490</strain>
    </source>
</reference>
<feature type="domain" description="AMP-dependent synthetase/ligase" evidence="3">
    <location>
        <begin position="129"/>
        <end position="415"/>
    </location>
</feature>
<evidence type="ECO:0000259" key="4">
    <source>
        <dbReference type="Pfam" id="PF00550"/>
    </source>
</evidence>
<sequence length="1711" mass="190775">MEWYSQASEEVTELFSLLYIVPPADVKNTSRFHSLRENRNITSDILLASIPAYPIDPYRPLHILYVLLTELPGPWPPSPLLYHFTRLTRDLTPYNYGQQHDDVVRLLESTESIVRNSCDSLSQYLNVNDSPALRSSLSDGCITHRQLHQLVANFALPVQAQDRKPVVALVMPTGPLLAALSLAVAAYYVAVPLDPNVSHHQLQSDLHEVDAGCVITASDRSRNLRHLRPWLQQRGMKVFTAHFEDSVRLTDERGRDLSTLSVPRAQANNGDDACLILYTKSPWLEREPIALSVYDLLREAYISAEAWSLTPDDIGISLVSAHEGGISKTFLAAVVSGGSIVCGSGFSTGEFWDAIDSVRPTWYLASQLTHKHVLASAPFQPEHVEKSGFRLACGSDGYIPPQLASLINDVFGCDSVTDPLVSDYRLASPTNPTSIGKKSPVGAGDSEQVWERDLHDWRHGSHPRKKGSDSRLQKPNVTSSGNNKTSKTSMLSGRIIMSDSDSMLDLTGKDGTLAAVWSNSKSIFCGGTRIKPEEVEDAIMRATEMEDSLIYRRIARVLAFPTAHDILGQDVAVILVSRPDSPRVGLRALHDALLSVKLDRVKWPMLIVYMDAIPQRAGKPFRTRLQQRFHFPVISSSTTYLSRHWEALCPPSDTSFMKAINRRQCQVNRKLLTSTINSAVPSNFHAFLLRDARNGGYEAFLAPEINLASLRSMRDDWEEYIRRLLTITTHGYMVPVNIYMLSVAVPRYEDGTVDIEELQKIRAEMRKTAGSATKDSILGHVEAAFCYALGCDTDKIDGESNFYKLGGDAKQAEKLRSRLRADFNVDISHVVLAKDASVDAIARFIEPILLNNTEGDGNDIETPELYSSTNRWLMVLQLLPLIILYPARRSAQWTMQLWLLSRTRFWSDTDYILGRYLNLILAIFGAWAFVKALFPLIGILCKWIIIGRYKEGLYPMWGPYHTRWWMVQKITALCGMGFFDYHDIGKSWYCRLMGAKIGKGVKMNGVLLGEWDLLDIRDGVSLTGCECRPFAAEKNSSMYLARIIVGERATIGVLSIVAPGTEVLPDTCLGANSSSWEQSDSLTPRTSTNNPVYPKIHDAHWSLSVLLTQAIYGLGWCISLTPWLGAQIPSLYKKPQGSDTPLRVILTWFATNPAVAFHYVAVMGRVLITPAIFFGFAVGFRYLSILTFGDIPKDPSQVKGQFPSWRATMMRTLYPASQLVEMNELLGQHSAARSGLLRCLGAKVGKRVIWPDSGPSIEDYHLLDIGDDVTFGSMCHLLTTDEISSGLITIRDDAVISDHSCLLPGVTVGERTTIGFGTLTKRGKEYPSDKTFVGSRKGDVAHSDSFAYRLWGAPTGEQRTTYHQEKGGNSSTTTTRSSGERHKASDVTLSDVSRMEEARGDDDDDEDYNNNEKKRTERSGSNHNDNKTGSAARKQSQRDGPLYKARFLGQASYFIIPPFVTLCFTMFMTVFTEFYWNVPALSAAKLSARLFQDNFSSLASRWDPLVLYLLNFASTVLLTGLFAVAAIGLILVTKKTLIGTFRPGTYDWDKSSYCQRWQYFVAVEKLIKHCYIDNGGIISLLTGTHWLVLYYRAMGARIGRDCALFAGGNPSLMITETDLIEMGDRVVVDNAAVIPHLDRRGSIQLDRIRIGNRCVLRSASNLLSGTVMEDDSCLMEHTLILPGETIKRGWTMHRRPGERFLGNRKGTIPRA</sequence>
<dbReference type="Proteomes" id="UP000078544">
    <property type="component" value="Unassembled WGS sequence"/>
</dbReference>
<dbReference type="Pfam" id="PF00501">
    <property type="entry name" value="AMP-binding"/>
    <property type="match status" value="1"/>
</dbReference>
<evidence type="ECO:0000313" key="5">
    <source>
        <dbReference type="EMBL" id="KZZ89631.1"/>
    </source>
</evidence>
<dbReference type="Gene3D" id="3.40.50.12780">
    <property type="entry name" value="N-terminal domain of ligase-like"/>
    <property type="match status" value="1"/>
</dbReference>
<evidence type="ECO:0000256" key="2">
    <source>
        <dbReference type="SAM" id="Phobius"/>
    </source>
</evidence>
<proteinExistence type="predicted"/>
<dbReference type="Gene3D" id="3.30.300.30">
    <property type="match status" value="1"/>
</dbReference>
<comment type="caution">
    <text evidence="5">The sequence shown here is derived from an EMBL/GenBank/DDBJ whole genome shotgun (WGS) entry which is preliminary data.</text>
</comment>
<gene>
    <name evidence="5" type="ORF">AAL_07524</name>
</gene>
<dbReference type="PANTHER" id="PTHR43201:SF10">
    <property type="entry name" value="CARRIER DOMAIN-CONTAINING PROTEIN"/>
    <property type="match status" value="1"/>
</dbReference>
<evidence type="ECO:0000313" key="6">
    <source>
        <dbReference type="Proteomes" id="UP000078544"/>
    </source>
</evidence>
<keyword evidence="2" id="KW-0812">Transmembrane</keyword>
<dbReference type="Gene3D" id="2.160.10.10">
    <property type="entry name" value="Hexapeptide repeat proteins"/>
    <property type="match status" value="1"/>
</dbReference>
<dbReference type="InterPro" id="IPR045851">
    <property type="entry name" value="AMP-bd_C_sf"/>
</dbReference>
<accession>A0A167X4W6</accession>
<evidence type="ECO:0000259" key="3">
    <source>
        <dbReference type="Pfam" id="PF00501"/>
    </source>
</evidence>
<keyword evidence="2" id="KW-1133">Transmembrane helix</keyword>
<feature type="transmembrane region" description="Helical" evidence="2">
    <location>
        <begin position="1453"/>
        <end position="1476"/>
    </location>
</feature>
<organism evidence="5 6">
    <name type="scientific">Moelleriella libera RCEF 2490</name>
    <dbReference type="NCBI Taxonomy" id="1081109"/>
    <lineage>
        <taxon>Eukaryota</taxon>
        <taxon>Fungi</taxon>
        <taxon>Dikarya</taxon>
        <taxon>Ascomycota</taxon>
        <taxon>Pezizomycotina</taxon>
        <taxon>Sordariomycetes</taxon>
        <taxon>Hypocreomycetidae</taxon>
        <taxon>Hypocreales</taxon>
        <taxon>Clavicipitaceae</taxon>
        <taxon>Moelleriella</taxon>
    </lineage>
</organism>
<feature type="transmembrane region" description="Helical" evidence="2">
    <location>
        <begin position="919"/>
        <end position="945"/>
    </location>
</feature>
<feature type="domain" description="Carrier" evidence="4">
    <location>
        <begin position="783"/>
        <end position="845"/>
    </location>
</feature>
<dbReference type="STRING" id="1081109.A0A167X4W6"/>
<feature type="region of interest" description="Disordered" evidence="1">
    <location>
        <begin position="427"/>
        <end position="492"/>
    </location>
</feature>
<dbReference type="OrthoDB" id="3633556at2759"/>
<evidence type="ECO:0000256" key="1">
    <source>
        <dbReference type="SAM" id="MobiDB-lite"/>
    </source>
</evidence>
<dbReference type="EMBL" id="AZGY01000024">
    <property type="protein sequence ID" value="KZZ89631.1"/>
    <property type="molecule type" value="Genomic_DNA"/>
</dbReference>
<keyword evidence="2" id="KW-0472">Membrane</keyword>
<dbReference type="GO" id="GO:0031956">
    <property type="term" value="F:medium-chain fatty acid-CoA ligase activity"/>
    <property type="evidence" value="ECO:0007669"/>
    <property type="project" value="TreeGrafter"/>
</dbReference>
<dbReference type="SUPFAM" id="SSF47336">
    <property type="entry name" value="ACP-like"/>
    <property type="match status" value="1"/>
</dbReference>
<dbReference type="InterPro" id="IPR000873">
    <property type="entry name" value="AMP-dep_synth/lig_dom"/>
</dbReference>
<feature type="compositionally biased region" description="Basic and acidic residues" evidence="1">
    <location>
        <begin position="449"/>
        <end position="459"/>
    </location>
</feature>
<dbReference type="PANTHER" id="PTHR43201">
    <property type="entry name" value="ACYL-COA SYNTHETASE"/>
    <property type="match status" value="1"/>
</dbReference>